<keyword evidence="2" id="KW-1185">Reference proteome</keyword>
<dbReference type="PANTHER" id="PTHR36482">
    <property type="entry name" value="OSJNBA0024J22.15 PROTEIN"/>
    <property type="match status" value="1"/>
</dbReference>
<organism evidence="1 2">
    <name type="scientific">Saponaria officinalis</name>
    <name type="common">Common soapwort</name>
    <name type="synonym">Lychnis saponaria</name>
    <dbReference type="NCBI Taxonomy" id="3572"/>
    <lineage>
        <taxon>Eukaryota</taxon>
        <taxon>Viridiplantae</taxon>
        <taxon>Streptophyta</taxon>
        <taxon>Embryophyta</taxon>
        <taxon>Tracheophyta</taxon>
        <taxon>Spermatophyta</taxon>
        <taxon>Magnoliopsida</taxon>
        <taxon>eudicotyledons</taxon>
        <taxon>Gunneridae</taxon>
        <taxon>Pentapetalae</taxon>
        <taxon>Caryophyllales</taxon>
        <taxon>Caryophyllaceae</taxon>
        <taxon>Caryophylleae</taxon>
        <taxon>Saponaria</taxon>
    </lineage>
</organism>
<reference evidence="1" key="1">
    <citation type="submission" date="2024-03" db="EMBL/GenBank/DDBJ databases">
        <title>WGS assembly of Saponaria officinalis var. Norfolk2.</title>
        <authorList>
            <person name="Jenkins J."/>
            <person name="Shu S."/>
            <person name="Grimwood J."/>
            <person name="Barry K."/>
            <person name="Goodstein D."/>
            <person name="Schmutz J."/>
            <person name="Leebens-Mack J."/>
            <person name="Osbourn A."/>
        </authorList>
    </citation>
    <scope>NUCLEOTIDE SEQUENCE [LARGE SCALE GENOMIC DNA]</scope>
    <source>
        <strain evidence="1">JIC</strain>
    </source>
</reference>
<dbReference type="InterPro" id="IPR053085">
    <property type="entry name" value="Jasmonate-induced_protein"/>
</dbReference>
<evidence type="ECO:0000313" key="1">
    <source>
        <dbReference type="EMBL" id="KAK9682085.1"/>
    </source>
</evidence>
<sequence>MASTQERRVVALLTNHTGKDLKYERYINWSGTLGPSPPIIPAGGVTRFNDFGPKAAVVYHGQNVDQNPISWVLAWDAPEIIPIATKKVYVTCGSKSVIDNMSDDQILKGLDESNGESMATDALMKITATANIRNLNPWNPVDSIITATFESVKASPDNIKSLTCTTKLNT</sequence>
<evidence type="ECO:0000313" key="2">
    <source>
        <dbReference type="Proteomes" id="UP001443914"/>
    </source>
</evidence>
<proteinExistence type="predicted"/>
<comment type="caution">
    <text evidence="1">The sequence shown here is derived from an EMBL/GenBank/DDBJ whole genome shotgun (WGS) entry which is preliminary data.</text>
</comment>
<protein>
    <submittedName>
        <fullName evidence="1">Uncharacterized protein</fullName>
    </submittedName>
</protein>
<dbReference type="PANTHER" id="PTHR36482:SF6">
    <property type="entry name" value="JASMONATE-INDUCED PROTEIN HOMOLOG"/>
    <property type="match status" value="1"/>
</dbReference>
<dbReference type="AlphaFoldDB" id="A0AAW1HZ37"/>
<name>A0AAW1HZ37_SAPOF</name>
<dbReference type="Proteomes" id="UP001443914">
    <property type="component" value="Unassembled WGS sequence"/>
</dbReference>
<accession>A0AAW1HZ37</accession>
<dbReference type="EMBL" id="JBDFQZ010000010">
    <property type="protein sequence ID" value="KAK9682085.1"/>
    <property type="molecule type" value="Genomic_DNA"/>
</dbReference>
<gene>
    <name evidence="1" type="ORF">RND81_10G048900</name>
</gene>